<dbReference type="EMBL" id="BAABME010009602">
    <property type="protein sequence ID" value="GAA0175456.1"/>
    <property type="molecule type" value="Genomic_DNA"/>
</dbReference>
<protein>
    <submittedName>
        <fullName evidence="1">Uncharacterized protein</fullName>
    </submittedName>
</protein>
<dbReference type="AlphaFoldDB" id="A0AAV3RJM2"/>
<accession>A0AAV3RJM2</accession>
<organism evidence="1 2">
    <name type="scientific">Lithospermum erythrorhizon</name>
    <name type="common">Purple gromwell</name>
    <name type="synonym">Lithospermum officinale var. erythrorhizon</name>
    <dbReference type="NCBI Taxonomy" id="34254"/>
    <lineage>
        <taxon>Eukaryota</taxon>
        <taxon>Viridiplantae</taxon>
        <taxon>Streptophyta</taxon>
        <taxon>Embryophyta</taxon>
        <taxon>Tracheophyta</taxon>
        <taxon>Spermatophyta</taxon>
        <taxon>Magnoliopsida</taxon>
        <taxon>eudicotyledons</taxon>
        <taxon>Gunneridae</taxon>
        <taxon>Pentapetalae</taxon>
        <taxon>asterids</taxon>
        <taxon>lamiids</taxon>
        <taxon>Boraginales</taxon>
        <taxon>Boraginaceae</taxon>
        <taxon>Boraginoideae</taxon>
        <taxon>Lithospermeae</taxon>
        <taxon>Lithospermum</taxon>
    </lineage>
</organism>
<gene>
    <name evidence="1" type="ORF">LIER_28625</name>
</gene>
<keyword evidence="2" id="KW-1185">Reference proteome</keyword>
<evidence type="ECO:0000313" key="2">
    <source>
        <dbReference type="Proteomes" id="UP001454036"/>
    </source>
</evidence>
<dbReference type="Proteomes" id="UP001454036">
    <property type="component" value="Unassembled WGS sequence"/>
</dbReference>
<sequence length="123" mass="14239">MLEIWLLLRDSMLDSLGEDCDRVDWFETYQQKSGNMWNAMREVPNKCGGSCLCISRSIMTRKSGSWIENKGPGKGFKGKLGRLCVNAAVYHIWRVRNLLTFEQQDTRVEQVVDKFVLIVLHLE</sequence>
<comment type="caution">
    <text evidence="1">The sequence shown here is derived from an EMBL/GenBank/DDBJ whole genome shotgun (WGS) entry which is preliminary data.</text>
</comment>
<name>A0AAV3RJM2_LITER</name>
<reference evidence="1 2" key="1">
    <citation type="submission" date="2024-01" db="EMBL/GenBank/DDBJ databases">
        <title>The complete chloroplast genome sequence of Lithospermum erythrorhizon: insights into the phylogenetic relationship among Boraginaceae species and the maternal lineages of purple gromwells.</title>
        <authorList>
            <person name="Okada T."/>
            <person name="Watanabe K."/>
        </authorList>
    </citation>
    <scope>NUCLEOTIDE SEQUENCE [LARGE SCALE GENOMIC DNA]</scope>
</reference>
<proteinExistence type="predicted"/>
<evidence type="ECO:0000313" key="1">
    <source>
        <dbReference type="EMBL" id="GAA0175456.1"/>
    </source>
</evidence>